<keyword evidence="4" id="KW-1185">Reference proteome</keyword>
<evidence type="ECO:0000256" key="1">
    <source>
        <dbReference type="ARBA" id="ARBA00008791"/>
    </source>
</evidence>
<feature type="domain" description="UspA" evidence="2">
    <location>
        <begin position="169"/>
        <end position="298"/>
    </location>
</feature>
<evidence type="ECO:0000313" key="4">
    <source>
        <dbReference type="Proteomes" id="UP000236728"/>
    </source>
</evidence>
<dbReference type="Gene3D" id="3.40.50.620">
    <property type="entry name" value="HUPs"/>
    <property type="match status" value="2"/>
</dbReference>
<dbReference type="InterPro" id="IPR014729">
    <property type="entry name" value="Rossmann-like_a/b/a_fold"/>
</dbReference>
<dbReference type="OrthoDB" id="116438at2"/>
<evidence type="ECO:0000313" key="3">
    <source>
        <dbReference type="EMBL" id="SEF91712.1"/>
    </source>
</evidence>
<dbReference type="EMBL" id="FNVA01000002">
    <property type="protein sequence ID" value="SEF91712.1"/>
    <property type="molecule type" value="Genomic_DNA"/>
</dbReference>
<protein>
    <submittedName>
        <fullName evidence="3">Nucleotide-binding universal stress protein, UspA family</fullName>
    </submittedName>
</protein>
<evidence type="ECO:0000259" key="2">
    <source>
        <dbReference type="Pfam" id="PF00582"/>
    </source>
</evidence>
<dbReference type="PANTHER" id="PTHR46268:SF6">
    <property type="entry name" value="UNIVERSAL STRESS PROTEIN UP12"/>
    <property type="match status" value="1"/>
</dbReference>
<feature type="domain" description="UspA" evidence="2">
    <location>
        <begin position="18"/>
        <end position="155"/>
    </location>
</feature>
<dbReference type="CDD" id="cd00293">
    <property type="entry name" value="USP-like"/>
    <property type="match status" value="2"/>
</dbReference>
<name>A0A1H5VWQ1_9BACT</name>
<comment type="similarity">
    <text evidence="1">Belongs to the universal stress protein A family.</text>
</comment>
<dbReference type="Pfam" id="PF00582">
    <property type="entry name" value="Usp"/>
    <property type="match status" value="2"/>
</dbReference>
<proteinExistence type="inferred from homology"/>
<dbReference type="RefSeq" id="WP_103932294.1">
    <property type="nucleotide sequence ID" value="NZ_FNVA01000002.1"/>
</dbReference>
<dbReference type="AlphaFoldDB" id="A0A1H5VWQ1"/>
<dbReference type="SUPFAM" id="SSF52402">
    <property type="entry name" value="Adenine nucleotide alpha hydrolases-like"/>
    <property type="match status" value="2"/>
</dbReference>
<sequence>MAASTLQPTRRFSIAHPEKILVATDLTDLGSLLPHAIAQAQTAGANIVLVHGISPLYAASMGGAEVPVAGPAQLIEEVRLSLGEPVARIQAAGIRCEVAVRIGTPSEVVGTEARAAHNSARIIMGTHGRGKLRQLALGSVAHQLIAEGHSSLFIVGPKARTDERSATPRHILHPVSFEGGYEVAVSQVSELAKAAEAHLTLLHVLDDSPENKVNPGRILQWAHHALGQLATASGLLPEHVHLQVVEGRVADQVVRIARQAAADWIVFATDEQTSASLLNESRSFRVMAEAECPVMLLRS</sequence>
<dbReference type="PANTHER" id="PTHR46268">
    <property type="entry name" value="STRESS RESPONSE PROTEIN NHAX"/>
    <property type="match status" value="1"/>
</dbReference>
<accession>A0A1H5VWQ1</accession>
<gene>
    <name evidence="3" type="ORF">SAMN05421819_1348</name>
</gene>
<organism evidence="3 4">
    <name type="scientific">Bryocella elongata</name>
    <dbReference type="NCBI Taxonomy" id="863522"/>
    <lineage>
        <taxon>Bacteria</taxon>
        <taxon>Pseudomonadati</taxon>
        <taxon>Acidobacteriota</taxon>
        <taxon>Terriglobia</taxon>
        <taxon>Terriglobales</taxon>
        <taxon>Acidobacteriaceae</taxon>
        <taxon>Bryocella</taxon>
    </lineage>
</organism>
<dbReference type="InterPro" id="IPR006016">
    <property type="entry name" value="UspA"/>
</dbReference>
<reference evidence="3 4" key="1">
    <citation type="submission" date="2016-10" db="EMBL/GenBank/DDBJ databases">
        <authorList>
            <person name="de Groot N.N."/>
        </authorList>
    </citation>
    <scope>NUCLEOTIDE SEQUENCE [LARGE SCALE GENOMIC DNA]</scope>
    <source>
        <strain evidence="3 4">DSM 22489</strain>
    </source>
</reference>
<dbReference type="Proteomes" id="UP000236728">
    <property type="component" value="Unassembled WGS sequence"/>
</dbReference>